<evidence type="ECO:0000313" key="2">
    <source>
        <dbReference type="Proteomes" id="UP000249363"/>
    </source>
</evidence>
<dbReference type="GeneID" id="63797470"/>
<dbReference type="Gene3D" id="3.40.50.300">
    <property type="entry name" value="P-loop containing nucleotide triphosphate hydrolases"/>
    <property type="match status" value="1"/>
</dbReference>
<dbReference type="Proteomes" id="UP000249363">
    <property type="component" value="Unassembled WGS sequence"/>
</dbReference>
<dbReference type="InterPro" id="IPR027417">
    <property type="entry name" value="P-loop_NTPase"/>
</dbReference>
<accession>A0A364L8U7</accession>
<reference evidence="1 2" key="1">
    <citation type="journal article" date="2017" name="Biotechnol. Biofuels">
        <title>Differential beta-glucosidase expression as a function of carbon source availability in Talaromyces amestolkiae: a genomic and proteomic approach.</title>
        <authorList>
            <person name="de Eugenio L.I."/>
            <person name="Mendez-Liter J.A."/>
            <person name="Nieto-Dominguez M."/>
            <person name="Alonso L."/>
            <person name="Gil-Munoz J."/>
            <person name="Barriuso J."/>
            <person name="Prieto A."/>
            <person name="Martinez M.J."/>
        </authorList>
    </citation>
    <scope>NUCLEOTIDE SEQUENCE [LARGE SCALE GENOMIC DNA]</scope>
    <source>
        <strain evidence="1 2">CIB</strain>
    </source>
</reference>
<comment type="caution">
    <text evidence="1">The sequence shown here is derived from an EMBL/GenBank/DDBJ whole genome shotgun (WGS) entry which is preliminary data.</text>
</comment>
<dbReference type="EMBL" id="MIKG01000018">
    <property type="protein sequence ID" value="RAO72244.1"/>
    <property type="molecule type" value="Genomic_DNA"/>
</dbReference>
<sequence>MQTTETTPHEQKARLLLGACKFKGMFDCPCREGSVFESLTDLGKHMPNIPCQKCGHSLKLHDGHDGSSASTTFKLPLHMKTEPHSDVRQGLSTPSDDLMGNIPTSQLFPAGDATEIPARLCHREGTVQKIAQMLIDGESVLIWGAKGTGKTTLAHFVYEFLISGNWKAILIPSWPAATKKKTEEILLEHAKDKFPETTNEELLFRDLIFIIDEAQETLKTSRARAPWNNIIKEPQSSDVGLAFCIFSNQGIVPESYSVFASIPEISHRLTHGSGDGQLSLFFTTVEFGEYLQRNRGLLGYDLDQEAACHVYWFTAGHPTILKLTMHYIKLIINRGPSVTPIPTICRPDILAILHDEDQLFTYLGENVYPGALARQSKFVTQIFKKLLDSPEEKIGWNAASKTTIEKCVSNGLIVYEIDDGGTPDGHFFRFPSPLHAKWAQWYHKIETSIYAGELSP</sequence>
<dbReference type="RefSeq" id="XP_040736758.1">
    <property type="nucleotide sequence ID" value="XM_040881041.1"/>
</dbReference>
<gene>
    <name evidence="1" type="ORF">BHQ10_008256</name>
</gene>
<name>A0A364L8U7_TALAM</name>
<dbReference type="SUPFAM" id="SSF52540">
    <property type="entry name" value="P-loop containing nucleoside triphosphate hydrolases"/>
    <property type="match status" value="1"/>
</dbReference>
<dbReference type="AlphaFoldDB" id="A0A364L8U7"/>
<protein>
    <submittedName>
        <fullName evidence="1">Uncharacterized protein</fullName>
    </submittedName>
</protein>
<organism evidence="1 2">
    <name type="scientific">Talaromyces amestolkiae</name>
    <dbReference type="NCBI Taxonomy" id="1196081"/>
    <lineage>
        <taxon>Eukaryota</taxon>
        <taxon>Fungi</taxon>
        <taxon>Dikarya</taxon>
        <taxon>Ascomycota</taxon>
        <taxon>Pezizomycotina</taxon>
        <taxon>Eurotiomycetes</taxon>
        <taxon>Eurotiomycetidae</taxon>
        <taxon>Eurotiales</taxon>
        <taxon>Trichocomaceae</taxon>
        <taxon>Talaromyces</taxon>
        <taxon>Talaromyces sect. Talaromyces</taxon>
    </lineage>
</organism>
<keyword evidence="2" id="KW-1185">Reference proteome</keyword>
<dbReference type="OrthoDB" id="2364732at2759"/>
<proteinExistence type="predicted"/>
<evidence type="ECO:0000313" key="1">
    <source>
        <dbReference type="EMBL" id="RAO72244.1"/>
    </source>
</evidence>